<dbReference type="EMBL" id="JACEIP010000001">
    <property type="protein sequence ID" value="MBA4541323.1"/>
    <property type="molecule type" value="Genomic_DNA"/>
</dbReference>
<dbReference type="InterPro" id="IPR053860">
    <property type="entry name" value="DUF6932"/>
</dbReference>
<dbReference type="AlphaFoldDB" id="A0A7W1X763"/>
<comment type="caution">
    <text evidence="1">The sequence shown here is derived from an EMBL/GenBank/DDBJ whole genome shotgun (WGS) entry which is preliminary data.</text>
</comment>
<keyword evidence="2" id="KW-1185">Reference proteome</keyword>
<evidence type="ECO:0000313" key="2">
    <source>
        <dbReference type="Proteomes" id="UP000530514"/>
    </source>
</evidence>
<accession>A0A7W1X763</accession>
<gene>
    <name evidence="1" type="ORF">H1164_00145</name>
</gene>
<name>A0A7W1X763_9BACL</name>
<reference evidence="1 2" key="1">
    <citation type="submission" date="2020-07" db="EMBL/GenBank/DDBJ databases">
        <authorList>
            <person name="Feng H."/>
        </authorList>
    </citation>
    <scope>NUCLEOTIDE SEQUENCE [LARGE SCALE GENOMIC DNA]</scope>
    <source>
        <strain evidence="2">s-11</strain>
    </source>
</reference>
<sequence>MRFNEYGLLDPGDYVMTFDKLRQSILVKGEENSLLPWDAYWRNRLVDNLEFCVRQLWACGIEEIYIDGSFVTDKYQPEDIDGYFVPRNEQEIFDGTLLAKLNQLDPYKCWGWNRHRFDEYGNLQLEMWYRYRVELFPHCTGVYSGITNEEGKNMKFDEFFRKDRDFGIEKGIVKLMKG</sequence>
<organism evidence="1 2">
    <name type="scientific">Thermoactinomyces daqus</name>
    <dbReference type="NCBI Taxonomy" id="1329516"/>
    <lineage>
        <taxon>Bacteria</taxon>
        <taxon>Bacillati</taxon>
        <taxon>Bacillota</taxon>
        <taxon>Bacilli</taxon>
        <taxon>Bacillales</taxon>
        <taxon>Thermoactinomycetaceae</taxon>
        <taxon>Thermoactinomyces</taxon>
    </lineage>
</organism>
<dbReference type="Pfam" id="PF22014">
    <property type="entry name" value="DUF6932"/>
    <property type="match status" value="1"/>
</dbReference>
<evidence type="ECO:0000313" key="1">
    <source>
        <dbReference type="EMBL" id="MBA4541323.1"/>
    </source>
</evidence>
<protein>
    <submittedName>
        <fullName evidence="1">Uncharacterized protein</fullName>
    </submittedName>
</protein>
<dbReference type="Proteomes" id="UP000530514">
    <property type="component" value="Unassembled WGS sequence"/>
</dbReference>
<dbReference type="OrthoDB" id="572713at2"/>
<proteinExistence type="predicted"/>